<dbReference type="EMBL" id="OC316886">
    <property type="protein sequence ID" value="CAD7394132.1"/>
    <property type="molecule type" value="Genomic_DNA"/>
</dbReference>
<protein>
    <submittedName>
        <fullName evidence="1">Uncharacterized protein</fullName>
    </submittedName>
</protein>
<proteinExistence type="predicted"/>
<reference evidence="1" key="1">
    <citation type="submission" date="2020-11" db="EMBL/GenBank/DDBJ databases">
        <authorList>
            <person name="Tran Van P."/>
        </authorList>
    </citation>
    <scope>NUCLEOTIDE SEQUENCE</scope>
</reference>
<gene>
    <name evidence="1" type="ORF">TCEB3V08_LOCUS2070</name>
</gene>
<organism evidence="1">
    <name type="scientific">Timema cristinae</name>
    <name type="common">Walking stick</name>
    <dbReference type="NCBI Taxonomy" id="61476"/>
    <lineage>
        <taxon>Eukaryota</taxon>
        <taxon>Metazoa</taxon>
        <taxon>Ecdysozoa</taxon>
        <taxon>Arthropoda</taxon>
        <taxon>Hexapoda</taxon>
        <taxon>Insecta</taxon>
        <taxon>Pterygota</taxon>
        <taxon>Neoptera</taxon>
        <taxon>Polyneoptera</taxon>
        <taxon>Phasmatodea</taxon>
        <taxon>Timematodea</taxon>
        <taxon>Timematoidea</taxon>
        <taxon>Timematidae</taxon>
        <taxon>Timema</taxon>
    </lineage>
</organism>
<dbReference type="AlphaFoldDB" id="A0A7R9CCH4"/>
<evidence type="ECO:0000313" key="1">
    <source>
        <dbReference type="EMBL" id="CAD7394132.1"/>
    </source>
</evidence>
<accession>A0A7R9CCH4</accession>
<sequence length="95" mass="10610">MTPGPGKTKWNVPASEIARNTNNPIRNIVENLRLDPNPDKPLIALSIGIDNIYTNYRFRSNDLAYKQNFMTSGRNLAIPTKRLQFSGNESANCCG</sequence>
<name>A0A7R9CCH4_TIMCR</name>